<reference evidence="2" key="2">
    <citation type="submission" date="2021-09" db="EMBL/GenBank/DDBJ databases">
        <authorList>
            <person name="Jia N."/>
            <person name="Wang J."/>
            <person name="Shi W."/>
            <person name="Du L."/>
            <person name="Sun Y."/>
            <person name="Zhan W."/>
            <person name="Jiang J."/>
            <person name="Wang Q."/>
            <person name="Zhang B."/>
            <person name="Ji P."/>
            <person name="Sakyi L.B."/>
            <person name="Cui X."/>
            <person name="Yuan T."/>
            <person name="Jiang B."/>
            <person name="Yang W."/>
            <person name="Lam T.T.-Y."/>
            <person name="Chang Q."/>
            <person name="Ding S."/>
            <person name="Wang X."/>
            <person name="Zhu J."/>
            <person name="Ruan X."/>
            <person name="Zhao L."/>
            <person name="Wei J."/>
            <person name="Que T."/>
            <person name="Du C."/>
            <person name="Cheng J."/>
            <person name="Dai P."/>
            <person name="Han X."/>
            <person name="Huang E."/>
            <person name="Gao Y."/>
            <person name="Liu J."/>
            <person name="Shao H."/>
            <person name="Ye R."/>
            <person name="Li L."/>
            <person name="Wei W."/>
            <person name="Wang X."/>
            <person name="Wang C."/>
            <person name="Huo Q."/>
            <person name="Li W."/>
            <person name="Guo W."/>
            <person name="Chen H."/>
            <person name="Chen S."/>
            <person name="Zhou L."/>
            <person name="Zhou L."/>
            <person name="Ni X."/>
            <person name="Tian J."/>
            <person name="Zhou Y."/>
            <person name="Sheng Y."/>
            <person name="Liu T."/>
            <person name="Pan Y."/>
            <person name="Xia L."/>
            <person name="Li J."/>
            <person name="Zhao F."/>
            <person name="Cao W."/>
        </authorList>
    </citation>
    <scope>NUCLEOTIDE SEQUENCE</scope>
    <source>
        <strain evidence="2">Rsan-2018</strain>
        <tissue evidence="2">Larvae</tissue>
    </source>
</reference>
<feature type="compositionally biased region" description="Basic and acidic residues" evidence="1">
    <location>
        <begin position="57"/>
        <end position="66"/>
    </location>
</feature>
<proteinExistence type="predicted"/>
<feature type="compositionally biased region" description="Basic and acidic residues" evidence="1">
    <location>
        <begin position="1"/>
        <end position="11"/>
    </location>
</feature>
<sequence length="126" mass="14503">MQQRGAPERKMNTMNPARPPRPLLPNHQDTVKTYAQVARGLRNREESFGSSPSQHQARQEPQEGSRQKINHVASTPWSLRGPVNQLSKRLDLRKPVGTTFDWRHNTLIILFAERFSKEPLPVTMQI</sequence>
<dbReference type="Proteomes" id="UP000821837">
    <property type="component" value="Chromosome 3"/>
</dbReference>
<reference evidence="2" key="1">
    <citation type="journal article" date="2020" name="Cell">
        <title>Large-Scale Comparative Analyses of Tick Genomes Elucidate Their Genetic Diversity and Vector Capacities.</title>
        <authorList>
            <consortium name="Tick Genome and Microbiome Consortium (TIGMIC)"/>
            <person name="Jia N."/>
            <person name="Wang J."/>
            <person name="Shi W."/>
            <person name="Du L."/>
            <person name="Sun Y."/>
            <person name="Zhan W."/>
            <person name="Jiang J.F."/>
            <person name="Wang Q."/>
            <person name="Zhang B."/>
            <person name="Ji P."/>
            <person name="Bell-Sakyi L."/>
            <person name="Cui X.M."/>
            <person name="Yuan T.T."/>
            <person name="Jiang B.G."/>
            <person name="Yang W.F."/>
            <person name="Lam T.T."/>
            <person name="Chang Q.C."/>
            <person name="Ding S.J."/>
            <person name="Wang X.J."/>
            <person name="Zhu J.G."/>
            <person name="Ruan X.D."/>
            <person name="Zhao L."/>
            <person name="Wei J.T."/>
            <person name="Ye R.Z."/>
            <person name="Que T.C."/>
            <person name="Du C.H."/>
            <person name="Zhou Y.H."/>
            <person name="Cheng J.X."/>
            <person name="Dai P.F."/>
            <person name="Guo W.B."/>
            <person name="Han X.H."/>
            <person name="Huang E.J."/>
            <person name="Li L.F."/>
            <person name="Wei W."/>
            <person name="Gao Y.C."/>
            <person name="Liu J.Z."/>
            <person name="Shao H.Z."/>
            <person name="Wang X."/>
            <person name="Wang C.C."/>
            <person name="Yang T.C."/>
            <person name="Huo Q.B."/>
            <person name="Li W."/>
            <person name="Chen H.Y."/>
            <person name="Chen S.E."/>
            <person name="Zhou L.G."/>
            <person name="Ni X.B."/>
            <person name="Tian J.H."/>
            <person name="Sheng Y."/>
            <person name="Liu T."/>
            <person name="Pan Y.S."/>
            <person name="Xia L.Y."/>
            <person name="Li J."/>
            <person name="Zhao F."/>
            <person name="Cao W.C."/>
        </authorList>
    </citation>
    <scope>NUCLEOTIDE SEQUENCE</scope>
    <source>
        <strain evidence="2">Rsan-2018</strain>
    </source>
</reference>
<comment type="caution">
    <text evidence="2">The sequence shown here is derived from an EMBL/GenBank/DDBJ whole genome shotgun (WGS) entry which is preliminary data.</text>
</comment>
<evidence type="ECO:0000256" key="1">
    <source>
        <dbReference type="SAM" id="MobiDB-lite"/>
    </source>
</evidence>
<accession>A0A9D4Q3M4</accession>
<protein>
    <submittedName>
        <fullName evidence="2">Uncharacterized protein</fullName>
    </submittedName>
</protein>
<dbReference type="EMBL" id="JABSTV010001249">
    <property type="protein sequence ID" value="KAH7963828.1"/>
    <property type="molecule type" value="Genomic_DNA"/>
</dbReference>
<evidence type="ECO:0000313" key="3">
    <source>
        <dbReference type="Proteomes" id="UP000821837"/>
    </source>
</evidence>
<dbReference type="AlphaFoldDB" id="A0A9D4Q3M4"/>
<gene>
    <name evidence="2" type="ORF">HPB52_023442</name>
</gene>
<keyword evidence="3" id="KW-1185">Reference proteome</keyword>
<organism evidence="2 3">
    <name type="scientific">Rhipicephalus sanguineus</name>
    <name type="common">Brown dog tick</name>
    <name type="synonym">Ixodes sanguineus</name>
    <dbReference type="NCBI Taxonomy" id="34632"/>
    <lineage>
        <taxon>Eukaryota</taxon>
        <taxon>Metazoa</taxon>
        <taxon>Ecdysozoa</taxon>
        <taxon>Arthropoda</taxon>
        <taxon>Chelicerata</taxon>
        <taxon>Arachnida</taxon>
        <taxon>Acari</taxon>
        <taxon>Parasitiformes</taxon>
        <taxon>Ixodida</taxon>
        <taxon>Ixodoidea</taxon>
        <taxon>Ixodidae</taxon>
        <taxon>Rhipicephalinae</taxon>
        <taxon>Rhipicephalus</taxon>
        <taxon>Rhipicephalus</taxon>
    </lineage>
</organism>
<feature type="region of interest" description="Disordered" evidence="1">
    <location>
        <begin position="1"/>
        <end position="81"/>
    </location>
</feature>
<evidence type="ECO:0000313" key="2">
    <source>
        <dbReference type="EMBL" id="KAH7963828.1"/>
    </source>
</evidence>
<name>A0A9D4Q3M4_RHISA</name>